<proteinExistence type="predicted"/>
<keyword evidence="5" id="KW-1185">Reference proteome</keyword>
<protein>
    <recommendedName>
        <fullName evidence="3">Thioredoxin-like fold domain-containing protein</fullName>
    </recommendedName>
</protein>
<feature type="signal peptide" evidence="2">
    <location>
        <begin position="1"/>
        <end position="23"/>
    </location>
</feature>
<evidence type="ECO:0000259" key="3">
    <source>
        <dbReference type="Pfam" id="PF13462"/>
    </source>
</evidence>
<keyword evidence="2" id="KW-0732">Signal</keyword>
<gene>
    <name evidence="4" type="ORF">SLUN_17520</name>
</gene>
<dbReference type="Gene3D" id="3.40.30.10">
    <property type="entry name" value="Glutaredoxin"/>
    <property type="match status" value="1"/>
</dbReference>
<dbReference type="Pfam" id="PF13462">
    <property type="entry name" value="Thioredoxin_4"/>
    <property type="match status" value="1"/>
</dbReference>
<dbReference type="EMBL" id="CP026304">
    <property type="protein sequence ID" value="AVZ77510.1"/>
    <property type="molecule type" value="Genomic_DNA"/>
</dbReference>
<evidence type="ECO:0000256" key="2">
    <source>
        <dbReference type="SAM" id="SignalP"/>
    </source>
</evidence>
<dbReference type="InterPro" id="IPR036249">
    <property type="entry name" value="Thioredoxin-like_sf"/>
</dbReference>
<name>A0A2R4TEF3_9ACTN</name>
<evidence type="ECO:0000313" key="5">
    <source>
        <dbReference type="Proteomes" id="UP000244201"/>
    </source>
</evidence>
<feature type="chain" id="PRO_5038642666" description="Thioredoxin-like fold domain-containing protein" evidence="2">
    <location>
        <begin position="24"/>
        <end position="240"/>
    </location>
</feature>
<evidence type="ECO:0000313" key="4">
    <source>
        <dbReference type="EMBL" id="AVZ77510.1"/>
    </source>
</evidence>
<reference evidence="4 5" key="1">
    <citation type="submission" date="2018-01" db="EMBL/GenBank/DDBJ databases">
        <title>Complete genome sequence of Streptomyces lunaelactis MM109T, a Ferroverdin A producer isolated from cave moonmilk deposits.</title>
        <authorList>
            <person name="Naome A."/>
            <person name="Martinet L."/>
            <person name="Maciejewska M."/>
            <person name="Anderssen S."/>
            <person name="Adam D."/>
            <person name="Tenconi E."/>
            <person name="Deflandre B."/>
            <person name="Arguelles-Arias A."/>
            <person name="Calusinska M."/>
            <person name="Copieters W."/>
            <person name="Karim L."/>
            <person name="Hanikenne M."/>
            <person name="Baurain D."/>
            <person name="van Wezel G."/>
            <person name="Smargiasso N."/>
            <person name="de Pauw E."/>
            <person name="Delfosse P."/>
            <person name="Rigali S."/>
        </authorList>
    </citation>
    <scope>NUCLEOTIDE SEQUENCE [LARGE SCALE GENOMIC DNA]</scope>
    <source>
        <strain evidence="4 5">MM109</strain>
    </source>
</reference>
<dbReference type="AlphaFoldDB" id="A0A2R4TEF3"/>
<feature type="domain" description="Thioredoxin-like fold" evidence="3">
    <location>
        <begin position="57"/>
        <end position="217"/>
    </location>
</feature>
<dbReference type="PROSITE" id="PS51257">
    <property type="entry name" value="PROKAR_LIPOPROTEIN"/>
    <property type="match status" value="1"/>
</dbReference>
<feature type="region of interest" description="Disordered" evidence="1">
    <location>
        <begin position="28"/>
        <end position="51"/>
    </location>
</feature>
<sequence length="240" mass="26299">MQVRRGAWLVPVALAMLGLSVSACTNPRAKEPISQRSTMARSAYTSADELPEKLSEDGTTIVVGDPQAPMVVRLYEDMRCPVCEEFELQGSSTDLRGLTLKREVRTEYVLASFLDDRVGGNGSKKAANALRAALAQGKFAQYHAVLFANQPEEVVDGYNDEFLLRMASQVPGLRGPAFDSSVKEMKYAAFVTAAQKSYHASAGNRGTPSMDVNGRPVPDDERGVFFVRGWLETYLDSYES</sequence>
<evidence type="ECO:0000256" key="1">
    <source>
        <dbReference type="SAM" id="MobiDB-lite"/>
    </source>
</evidence>
<dbReference type="SUPFAM" id="SSF52833">
    <property type="entry name" value="Thioredoxin-like"/>
    <property type="match status" value="1"/>
</dbReference>
<dbReference type="KEGG" id="slk:SLUN_17520"/>
<dbReference type="OrthoDB" id="4135024at2"/>
<dbReference type="Proteomes" id="UP000244201">
    <property type="component" value="Chromosome"/>
</dbReference>
<dbReference type="InterPro" id="IPR012336">
    <property type="entry name" value="Thioredoxin-like_fold"/>
</dbReference>
<feature type="compositionally biased region" description="Polar residues" evidence="1">
    <location>
        <begin position="34"/>
        <end position="45"/>
    </location>
</feature>
<accession>A0A2R4TEF3</accession>
<organism evidence="4 5">
    <name type="scientific">Streptomyces lunaelactis</name>
    <dbReference type="NCBI Taxonomy" id="1535768"/>
    <lineage>
        <taxon>Bacteria</taxon>
        <taxon>Bacillati</taxon>
        <taxon>Actinomycetota</taxon>
        <taxon>Actinomycetes</taxon>
        <taxon>Kitasatosporales</taxon>
        <taxon>Streptomycetaceae</taxon>
        <taxon>Streptomyces</taxon>
    </lineage>
</organism>